<protein>
    <recommendedName>
        <fullName evidence="3">MBL fold metallo-hydrolase</fullName>
    </recommendedName>
</protein>
<comment type="caution">
    <text evidence="1">The sequence shown here is derived from an EMBL/GenBank/DDBJ whole genome shotgun (WGS) entry which is preliminary data.</text>
</comment>
<sequence>MSEATVTIRMYNPGFGDCFLVTVADDGATWRMLVDCGVHSHGRARVGDVPRKIGDVVDAVIGQLTAESADGMPRIDVVAATHRHSDHVSGFADDAWAAVEVGQVWVPFVEDERDPDAIGLRQGLTAAATALQGLVEQAAAGRPVESLGRSMALAMDFAVNSGPNLAAATRLVDGGFKGGADHHDVRFLPRREAAANRVELPVEGAVVHVLGPSRDPEDLKRMDPPAAVHWLEEAAAENGRDDEFDIFDRMYEVPRDEVSARIPIQLVRARNAMRLGGLALDEEALLRAASVLERSVNNTSLFFVLDVRGTRFVFVGDSQQGAWEHVLGDPESRALVTGAAFYKVGHHGSHNATPKPVAHELVHAGGVAMVPVGTVKAWQDSIPKSEILEALHESGANVIRADDPATGAAAVGGDGDLDVEVGPDGLWSEVRFRVP</sequence>
<dbReference type="SUPFAM" id="SSF56281">
    <property type="entry name" value="Metallo-hydrolase/oxidoreductase"/>
    <property type="match status" value="2"/>
</dbReference>
<proteinExistence type="predicted"/>
<dbReference type="Gene3D" id="3.60.15.10">
    <property type="entry name" value="Ribonuclease Z/Hydroxyacylglutathione hydrolase-like"/>
    <property type="match status" value="1"/>
</dbReference>
<dbReference type="OrthoDB" id="7177610at2"/>
<reference evidence="1 2" key="1">
    <citation type="submission" date="2019-11" db="EMBL/GenBank/DDBJ databases">
        <title>Agromyces kandeliae sp. nov., isolated from mangrove soil.</title>
        <authorList>
            <person name="Wang R."/>
        </authorList>
    </citation>
    <scope>NUCLEOTIDE SEQUENCE [LARGE SCALE GENOMIC DNA]</scope>
    <source>
        <strain evidence="1 2">JCM 11433</strain>
    </source>
</reference>
<dbReference type="AlphaFoldDB" id="A0A6I3M4F7"/>
<dbReference type="InterPro" id="IPR052159">
    <property type="entry name" value="Competence_DNA_uptake"/>
</dbReference>
<gene>
    <name evidence="1" type="ORF">GJ743_01305</name>
</gene>
<accession>A0A6I3M4F7</accession>
<dbReference type="PANTHER" id="PTHR30619">
    <property type="entry name" value="DNA INTERNALIZATION/COMPETENCE PROTEIN COMEC/REC2"/>
    <property type="match status" value="1"/>
</dbReference>
<keyword evidence="2" id="KW-1185">Reference proteome</keyword>
<dbReference type="RefSeq" id="WP_155050137.1">
    <property type="nucleotide sequence ID" value="NZ_BAAAIB010000003.1"/>
</dbReference>
<evidence type="ECO:0000313" key="2">
    <source>
        <dbReference type="Proteomes" id="UP000433071"/>
    </source>
</evidence>
<dbReference type="PANTHER" id="PTHR30619:SF1">
    <property type="entry name" value="RECOMBINATION PROTEIN 2"/>
    <property type="match status" value="1"/>
</dbReference>
<dbReference type="InterPro" id="IPR036866">
    <property type="entry name" value="RibonucZ/Hydroxyglut_hydro"/>
</dbReference>
<organism evidence="1 2">
    <name type="scientific">Agromyces bracchium</name>
    <dbReference type="NCBI Taxonomy" id="88376"/>
    <lineage>
        <taxon>Bacteria</taxon>
        <taxon>Bacillati</taxon>
        <taxon>Actinomycetota</taxon>
        <taxon>Actinomycetes</taxon>
        <taxon>Micrococcales</taxon>
        <taxon>Microbacteriaceae</taxon>
        <taxon>Agromyces</taxon>
    </lineage>
</organism>
<dbReference type="Proteomes" id="UP000433071">
    <property type="component" value="Unassembled WGS sequence"/>
</dbReference>
<dbReference type="EMBL" id="WMLB01000006">
    <property type="protein sequence ID" value="MTH67007.1"/>
    <property type="molecule type" value="Genomic_DNA"/>
</dbReference>
<evidence type="ECO:0000313" key="1">
    <source>
        <dbReference type="EMBL" id="MTH67007.1"/>
    </source>
</evidence>
<evidence type="ECO:0008006" key="3">
    <source>
        <dbReference type="Google" id="ProtNLM"/>
    </source>
</evidence>
<name>A0A6I3M4F7_9MICO</name>